<comment type="caution">
    <text evidence="5">The sequence shown here is derived from an EMBL/GenBank/DDBJ whole genome shotgun (WGS) entry which is preliminary data.</text>
</comment>
<dbReference type="SUPFAM" id="SSF52540">
    <property type="entry name" value="P-loop containing nucleoside triphosphate hydrolases"/>
    <property type="match status" value="1"/>
</dbReference>
<dbReference type="InterPro" id="IPR050153">
    <property type="entry name" value="Metal_Ion_Import_ABC"/>
</dbReference>
<evidence type="ECO:0000313" key="6">
    <source>
        <dbReference type="Proteomes" id="UP000242310"/>
    </source>
</evidence>
<evidence type="ECO:0000313" key="5">
    <source>
        <dbReference type="EMBL" id="PSL51345.1"/>
    </source>
</evidence>
<proteinExistence type="predicted"/>
<gene>
    <name evidence="5" type="ORF">B0H94_101259</name>
</gene>
<feature type="domain" description="ABC transporter" evidence="4">
    <location>
        <begin position="2"/>
        <end position="243"/>
    </location>
</feature>
<evidence type="ECO:0000259" key="4">
    <source>
        <dbReference type="PROSITE" id="PS50893"/>
    </source>
</evidence>
<protein>
    <submittedName>
        <fullName evidence="5">Iron complex transport system ATP-binding protein</fullName>
    </submittedName>
</protein>
<accession>A0A2P8HYT4</accession>
<keyword evidence="6" id="KW-1185">Reference proteome</keyword>
<dbReference type="GO" id="GO:0016887">
    <property type="term" value="F:ATP hydrolysis activity"/>
    <property type="evidence" value="ECO:0007669"/>
    <property type="project" value="InterPro"/>
</dbReference>
<dbReference type="InterPro" id="IPR003593">
    <property type="entry name" value="AAA+_ATPase"/>
</dbReference>
<dbReference type="EMBL" id="PYAV01000001">
    <property type="protein sequence ID" value="PSL51345.1"/>
    <property type="molecule type" value="Genomic_DNA"/>
</dbReference>
<evidence type="ECO:0000256" key="3">
    <source>
        <dbReference type="ARBA" id="ARBA00022840"/>
    </source>
</evidence>
<sequence length="263" mass="29471">MISFQDVEVKQQGNILLQDINWHVDAKEHWALIGMNGAGKTTLLKLLNGYMWPTKGEIAVFQQPLGTVPVQVMRQRIGWVSDDLTARFQNKQNETALAIVLSGFFGSVGLFEQTDDYQLAQAEKALDDLKVLHKADEPLYRLSQGEKQRVLIARARCFSPDILIFDEPMTGMDVRGREDMVAAVDALARVEDGPTIIYVTHHIEEIAPSINKTAVLQNGNITHCGGKEHVLTSPILSEVFDVSVNVHWAAQRPWLIRDEEGMQ</sequence>
<evidence type="ECO:0000256" key="1">
    <source>
        <dbReference type="ARBA" id="ARBA00022448"/>
    </source>
</evidence>
<keyword evidence="2" id="KW-0547">Nucleotide-binding</keyword>
<dbReference type="Proteomes" id="UP000242310">
    <property type="component" value="Unassembled WGS sequence"/>
</dbReference>
<dbReference type="PANTHER" id="PTHR42734:SF4">
    <property type="entry name" value="HIGH-AFFINITY ZINC UPTAKE SYSTEM ATP-BINDING PROTEIN ZNUC"/>
    <property type="match status" value="1"/>
</dbReference>
<keyword evidence="3 5" id="KW-0067">ATP-binding</keyword>
<dbReference type="RefSeq" id="WP_106587413.1">
    <property type="nucleotide sequence ID" value="NZ_PYAV01000001.1"/>
</dbReference>
<dbReference type="AlphaFoldDB" id="A0A2P8HYT4"/>
<dbReference type="PROSITE" id="PS50893">
    <property type="entry name" value="ABC_TRANSPORTER_2"/>
    <property type="match status" value="1"/>
</dbReference>
<dbReference type="InterPro" id="IPR003439">
    <property type="entry name" value="ABC_transporter-like_ATP-bd"/>
</dbReference>
<dbReference type="Pfam" id="PF00005">
    <property type="entry name" value="ABC_tran"/>
    <property type="match status" value="1"/>
</dbReference>
<reference evidence="5 6" key="1">
    <citation type="submission" date="2018-03" db="EMBL/GenBank/DDBJ databases">
        <title>Genomic Encyclopedia of Type Strains, Phase III (KMG-III): the genomes of soil and plant-associated and newly described type strains.</title>
        <authorList>
            <person name="Whitman W."/>
        </authorList>
    </citation>
    <scope>NUCLEOTIDE SEQUENCE [LARGE SCALE GENOMIC DNA]</scope>
    <source>
        <strain evidence="5 6">CGMCC 1.07653</strain>
    </source>
</reference>
<name>A0A2P8HYT4_9BACI</name>
<evidence type="ECO:0000256" key="2">
    <source>
        <dbReference type="ARBA" id="ARBA00022741"/>
    </source>
</evidence>
<dbReference type="InterPro" id="IPR027417">
    <property type="entry name" value="P-loop_NTPase"/>
</dbReference>
<dbReference type="GO" id="GO:0005524">
    <property type="term" value="F:ATP binding"/>
    <property type="evidence" value="ECO:0007669"/>
    <property type="project" value="UniProtKB-KW"/>
</dbReference>
<organism evidence="5 6">
    <name type="scientific">Salsuginibacillus halophilus</name>
    <dbReference type="NCBI Taxonomy" id="517424"/>
    <lineage>
        <taxon>Bacteria</taxon>
        <taxon>Bacillati</taxon>
        <taxon>Bacillota</taxon>
        <taxon>Bacilli</taxon>
        <taxon>Bacillales</taxon>
        <taxon>Bacillaceae</taxon>
        <taxon>Salsuginibacillus</taxon>
    </lineage>
</organism>
<dbReference type="OrthoDB" id="9789994at2"/>
<keyword evidence="1" id="KW-0813">Transport</keyword>
<dbReference type="Gene3D" id="3.40.50.300">
    <property type="entry name" value="P-loop containing nucleotide triphosphate hydrolases"/>
    <property type="match status" value="1"/>
</dbReference>
<dbReference type="SMART" id="SM00382">
    <property type="entry name" value="AAA"/>
    <property type="match status" value="1"/>
</dbReference>
<dbReference type="PANTHER" id="PTHR42734">
    <property type="entry name" value="METAL TRANSPORT SYSTEM ATP-BINDING PROTEIN TM_0124-RELATED"/>
    <property type="match status" value="1"/>
</dbReference>